<protein>
    <submittedName>
        <fullName evidence="2">TatD family deoxyribonuclease</fullName>
    </submittedName>
</protein>
<dbReference type="PANTHER" id="PTHR46124">
    <property type="entry name" value="D-AMINOACYL-TRNA DEACYLASE"/>
    <property type="match status" value="1"/>
</dbReference>
<dbReference type="GO" id="GO:0016788">
    <property type="term" value="F:hydrolase activity, acting on ester bonds"/>
    <property type="evidence" value="ECO:0007669"/>
    <property type="project" value="InterPro"/>
</dbReference>
<sequence>MKIYDAHCHLHEFSLDEVEKFKDYVIVAVSDDYESSLKTLELAEKFSNVIPCVGVHPWQVGSSDATVLEEFKLLLRDRDDIRCLGEIGLDKRFYVESYGKQLEFFKFFLNMAREYDLVVNAHALDAWKEVFDLLLKYEVNIALLHWYTGPLDLLEEIEEAGFYVTVNPSISIQPKHLEAVVEADVKCLLSESDGPYVYRGRRLSPDMIADAIRLLAEHKAISVEELALSIEANFYKAFGKALRRS</sequence>
<feature type="binding site" evidence="1">
    <location>
        <position position="122"/>
    </location>
    <ligand>
        <name>a divalent metal cation</name>
        <dbReference type="ChEBI" id="CHEBI:60240"/>
        <label>2</label>
    </ligand>
</feature>
<comment type="caution">
    <text evidence="2">The sequence shown here is derived from an EMBL/GenBank/DDBJ whole genome shotgun (WGS) entry which is preliminary data.</text>
</comment>
<dbReference type="Proteomes" id="UP000278475">
    <property type="component" value="Unassembled WGS sequence"/>
</dbReference>
<feature type="binding site" evidence="1">
    <location>
        <position position="193"/>
    </location>
    <ligand>
        <name>a divalent metal cation</name>
        <dbReference type="ChEBI" id="CHEBI:60240"/>
        <label>1</label>
    </ligand>
</feature>
<dbReference type="Pfam" id="PF01026">
    <property type="entry name" value="TatD_DNase"/>
    <property type="match status" value="1"/>
</dbReference>
<dbReference type="InterPro" id="IPR032466">
    <property type="entry name" value="Metal_Hydrolase"/>
</dbReference>
<dbReference type="PANTHER" id="PTHR46124:SF2">
    <property type="entry name" value="D-AMINOACYL-TRNA DEACYLASE"/>
    <property type="match status" value="1"/>
</dbReference>
<keyword evidence="1" id="KW-0479">Metal-binding</keyword>
<dbReference type="PIRSF" id="PIRSF005902">
    <property type="entry name" value="DNase_TatD"/>
    <property type="match status" value="1"/>
</dbReference>
<dbReference type="AlphaFoldDB" id="A0A497EQN4"/>
<dbReference type="EMBL" id="QMQV01000038">
    <property type="protein sequence ID" value="RLE49372.1"/>
    <property type="molecule type" value="Genomic_DNA"/>
</dbReference>
<feature type="binding site" evidence="1">
    <location>
        <position position="7"/>
    </location>
    <ligand>
        <name>a divalent metal cation</name>
        <dbReference type="ChEBI" id="CHEBI:60240"/>
        <label>1</label>
    </ligand>
</feature>
<gene>
    <name evidence="2" type="ORF">DRJ31_05150</name>
</gene>
<reference evidence="2 3" key="1">
    <citation type="submission" date="2018-06" db="EMBL/GenBank/DDBJ databases">
        <title>Extensive metabolic versatility and redundancy in microbially diverse, dynamic hydrothermal sediments.</title>
        <authorList>
            <person name="Dombrowski N."/>
            <person name="Teske A."/>
            <person name="Baker B.J."/>
        </authorList>
    </citation>
    <scope>NUCLEOTIDE SEQUENCE [LARGE SCALE GENOMIC DNA]</scope>
    <source>
        <strain evidence="2">B66_G16</strain>
    </source>
</reference>
<feature type="binding site" evidence="1">
    <location>
        <position position="86"/>
    </location>
    <ligand>
        <name>a divalent metal cation</name>
        <dbReference type="ChEBI" id="CHEBI:60240"/>
        <label>1</label>
    </ligand>
</feature>
<evidence type="ECO:0000313" key="2">
    <source>
        <dbReference type="EMBL" id="RLE49372.1"/>
    </source>
</evidence>
<feature type="binding site" evidence="1">
    <location>
        <position position="145"/>
    </location>
    <ligand>
        <name>a divalent metal cation</name>
        <dbReference type="ChEBI" id="CHEBI:60240"/>
        <label>2</label>
    </ligand>
</feature>
<dbReference type="Gene3D" id="3.20.20.140">
    <property type="entry name" value="Metal-dependent hydrolases"/>
    <property type="match status" value="1"/>
</dbReference>
<accession>A0A497EQN4</accession>
<evidence type="ECO:0000256" key="1">
    <source>
        <dbReference type="PIRSR" id="PIRSR005902-1"/>
    </source>
</evidence>
<dbReference type="CDD" id="cd01310">
    <property type="entry name" value="TatD_DNAse"/>
    <property type="match status" value="1"/>
</dbReference>
<dbReference type="InterPro" id="IPR001130">
    <property type="entry name" value="TatD-like"/>
</dbReference>
<evidence type="ECO:0000313" key="3">
    <source>
        <dbReference type="Proteomes" id="UP000278475"/>
    </source>
</evidence>
<name>A0A497EQN4_9CREN</name>
<dbReference type="SUPFAM" id="SSF51556">
    <property type="entry name" value="Metallo-dependent hydrolases"/>
    <property type="match status" value="1"/>
</dbReference>
<proteinExistence type="predicted"/>
<feature type="binding site" evidence="1">
    <location>
        <position position="9"/>
    </location>
    <ligand>
        <name>a divalent metal cation</name>
        <dbReference type="ChEBI" id="CHEBI:60240"/>
        <label>1</label>
    </ligand>
</feature>
<dbReference type="GO" id="GO:0046872">
    <property type="term" value="F:metal ion binding"/>
    <property type="evidence" value="ECO:0007669"/>
    <property type="project" value="UniProtKB-KW"/>
</dbReference>
<organism evidence="2 3">
    <name type="scientific">Thermoproteota archaeon</name>
    <dbReference type="NCBI Taxonomy" id="2056631"/>
    <lineage>
        <taxon>Archaea</taxon>
        <taxon>Thermoproteota</taxon>
    </lineage>
</organism>